<dbReference type="Pfam" id="PF16746">
    <property type="entry name" value="BAR_3"/>
    <property type="match status" value="1"/>
</dbReference>
<dbReference type="SUPFAM" id="SSF103657">
    <property type="entry name" value="BAR/IMD domain-like"/>
    <property type="match status" value="1"/>
</dbReference>
<dbReference type="GeneID" id="579389"/>
<comment type="subcellular location">
    <subcellularLocation>
        <location evidence="4">Cell projection</location>
        <location evidence="4">Ruffle</location>
    </subcellularLocation>
    <subcellularLocation>
        <location evidence="3">Cytoplasmic vesicle</location>
        <location evidence="3">Phagosome</location>
    </subcellularLocation>
    <subcellularLocation>
        <location evidence="2">Early endosome membrane</location>
        <topology evidence="2">Peripheral membrane protein</topology>
    </subcellularLocation>
    <subcellularLocation>
        <location evidence="1">Nucleus</location>
    </subcellularLocation>
</comment>
<evidence type="ECO:0008006" key="14">
    <source>
        <dbReference type="Google" id="ProtNLM"/>
    </source>
</evidence>
<dbReference type="InParanoid" id="A0A7M7RAU7"/>
<dbReference type="GO" id="GO:0023052">
    <property type="term" value="P:signaling"/>
    <property type="evidence" value="ECO:0000318"/>
    <property type="project" value="GO_Central"/>
</dbReference>
<keyword evidence="6" id="KW-0966">Cell projection</keyword>
<dbReference type="KEGG" id="spu:579389"/>
<evidence type="ECO:0000256" key="4">
    <source>
        <dbReference type="ARBA" id="ARBA00004466"/>
    </source>
</evidence>
<dbReference type="SUPFAM" id="SSF50729">
    <property type="entry name" value="PH domain-like"/>
    <property type="match status" value="2"/>
</dbReference>
<evidence type="ECO:0000259" key="10">
    <source>
        <dbReference type="PROSITE" id="PS01179"/>
    </source>
</evidence>
<organism evidence="12 13">
    <name type="scientific">Strongylocentrotus purpuratus</name>
    <name type="common">Purple sea urchin</name>
    <dbReference type="NCBI Taxonomy" id="7668"/>
    <lineage>
        <taxon>Eukaryota</taxon>
        <taxon>Metazoa</taxon>
        <taxon>Echinodermata</taxon>
        <taxon>Eleutherozoa</taxon>
        <taxon>Echinozoa</taxon>
        <taxon>Echinoidea</taxon>
        <taxon>Euechinoidea</taxon>
        <taxon>Echinacea</taxon>
        <taxon>Camarodonta</taxon>
        <taxon>Echinidea</taxon>
        <taxon>Strongylocentrotidae</taxon>
        <taxon>Strongylocentrotus</taxon>
    </lineage>
</organism>
<feature type="domain" description="PID" evidence="10">
    <location>
        <begin position="520"/>
        <end position="650"/>
    </location>
</feature>
<dbReference type="GO" id="GO:0031901">
    <property type="term" value="C:early endosome membrane"/>
    <property type="evidence" value="ECO:0007669"/>
    <property type="project" value="UniProtKB-SubCell"/>
</dbReference>
<dbReference type="Proteomes" id="UP000007110">
    <property type="component" value="Unassembled WGS sequence"/>
</dbReference>
<dbReference type="GO" id="GO:0005634">
    <property type="term" value="C:nucleus"/>
    <property type="evidence" value="ECO:0007669"/>
    <property type="project" value="UniProtKB-SubCell"/>
</dbReference>
<dbReference type="GO" id="GO:0001726">
    <property type="term" value="C:ruffle"/>
    <property type="evidence" value="ECO:0007669"/>
    <property type="project" value="UniProtKB-SubCell"/>
</dbReference>
<dbReference type="SMART" id="SM00233">
    <property type="entry name" value="PH"/>
    <property type="match status" value="1"/>
</dbReference>
<evidence type="ECO:0000313" key="12">
    <source>
        <dbReference type="EnsemblMetazoa" id="XP_784602"/>
    </source>
</evidence>
<dbReference type="Pfam" id="PF00169">
    <property type="entry name" value="PH"/>
    <property type="match status" value="1"/>
</dbReference>
<feature type="region of interest" description="Disordered" evidence="9">
    <location>
        <begin position="384"/>
        <end position="499"/>
    </location>
</feature>
<evidence type="ECO:0000313" key="13">
    <source>
        <dbReference type="Proteomes" id="UP000007110"/>
    </source>
</evidence>
<dbReference type="Pfam" id="PF00640">
    <property type="entry name" value="PID"/>
    <property type="match status" value="1"/>
</dbReference>
<evidence type="ECO:0000259" key="11">
    <source>
        <dbReference type="PROSITE" id="PS50003"/>
    </source>
</evidence>
<dbReference type="InterPro" id="IPR006020">
    <property type="entry name" value="PTB/PI_dom"/>
</dbReference>
<keyword evidence="7" id="KW-0131">Cell cycle</keyword>
<reference evidence="12" key="2">
    <citation type="submission" date="2021-01" db="UniProtKB">
        <authorList>
            <consortium name="EnsemblMetazoa"/>
        </authorList>
    </citation>
    <scope>IDENTIFICATION</scope>
</reference>
<feature type="region of interest" description="Disordered" evidence="9">
    <location>
        <begin position="662"/>
        <end position="681"/>
    </location>
</feature>
<dbReference type="RefSeq" id="XP_784602.3">
    <property type="nucleotide sequence ID" value="XM_779509.5"/>
</dbReference>
<dbReference type="AlphaFoldDB" id="A0A7M7RAU7"/>
<dbReference type="PROSITE" id="PS50003">
    <property type="entry name" value="PH_DOMAIN"/>
    <property type="match status" value="1"/>
</dbReference>
<dbReference type="InterPro" id="IPR001849">
    <property type="entry name" value="PH_domain"/>
</dbReference>
<feature type="domain" description="PH" evidence="11">
    <location>
        <begin position="282"/>
        <end position="380"/>
    </location>
</feature>
<keyword evidence="8" id="KW-0968">Cytoplasmic vesicle</keyword>
<evidence type="ECO:0000256" key="8">
    <source>
        <dbReference type="ARBA" id="ARBA00023329"/>
    </source>
</evidence>
<evidence type="ECO:0000256" key="1">
    <source>
        <dbReference type="ARBA" id="ARBA00004123"/>
    </source>
</evidence>
<dbReference type="InterPro" id="IPR004148">
    <property type="entry name" value="BAR_dom"/>
</dbReference>
<dbReference type="PANTHER" id="PTHR46415:SF2">
    <property type="entry name" value="BETA, PUTATIVE-RELATED"/>
    <property type="match status" value="1"/>
</dbReference>
<dbReference type="CDD" id="cd07601">
    <property type="entry name" value="BAR_APPL"/>
    <property type="match status" value="1"/>
</dbReference>
<keyword evidence="5" id="KW-0539">Nucleus</keyword>
<dbReference type="GO" id="GO:0010008">
    <property type="term" value="C:endosome membrane"/>
    <property type="evidence" value="ECO:0000318"/>
    <property type="project" value="GO_Central"/>
</dbReference>
<evidence type="ECO:0000256" key="2">
    <source>
        <dbReference type="ARBA" id="ARBA00004220"/>
    </source>
</evidence>
<evidence type="ECO:0000256" key="9">
    <source>
        <dbReference type="SAM" id="MobiDB-lite"/>
    </source>
</evidence>
<protein>
    <recommendedName>
        <fullName evidence="14">DCC-interacting protein 13-alpha</fullName>
    </recommendedName>
</protein>
<keyword evidence="13" id="KW-1185">Reference proteome</keyword>
<evidence type="ECO:0000256" key="5">
    <source>
        <dbReference type="ARBA" id="ARBA00023242"/>
    </source>
</evidence>
<evidence type="ECO:0000256" key="3">
    <source>
        <dbReference type="ARBA" id="ARBA00004262"/>
    </source>
</evidence>
<dbReference type="GO" id="GO:0045335">
    <property type="term" value="C:phagocytic vesicle"/>
    <property type="evidence" value="ECO:0007669"/>
    <property type="project" value="UniProtKB-SubCell"/>
</dbReference>
<evidence type="ECO:0000256" key="6">
    <source>
        <dbReference type="ARBA" id="ARBA00023273"/>
    </source>
</evidence>
<feature type="compositionally biased region" description="Polar residues" evidence="9">
    <location>
        <begin position="426"/>
        <end position="441"/>
    </location>
</feature>
<dbReference type="InterPro" id="IPR027267">
    <property type="entry name" value="AH/BAR_dom_sf"/>
</dbReference>
<sequence>MPGIQLLRLEDAHDDSPQARSLLNLFETDALQLSSYMKGLLDVCKNVVDCQNTLKSATQALSTKLGEFESWKFELGRDDSILVSTLKQFAGNVDQVSTMHSTLSSSLEDTVLHPLSRFMNSDIAEIMSMRELYKANQHDHEGVLSKYSKVSKKREHETKQCIEMNDELYACRKKLQQTAMNYYTALNLLQYKRTTGLLEPMIGYLQAHMAFVKMGPQMFTRQTEEYLSDINTSVQGVMTEMSVTCERAREQVRELDTQNPYYYVPEPTPDLQMPPKVINRKRHQIGGYLWIRLKSGLTHRWERQYFFIQGSILMSQAKSDIGGHLVIDLEGCMVQPSDVDDRRFVFHIQNIQDPKKSVHLQTMSTLDREEWICTIRNINSEYSAGSGSNRGSIVSEDSGSVPGVNSDGSSPSGSMSGTRSKIRPLSLQNNSKGTNEGQRSRSGSKDVPSTPPPSPFDTMLPSTPISFDMISPGEEVPPSLTKASPTQRDIPPRRINPFSEPAGQIRVEQSKSSIPGFLQQYVVRFLGSMEVNRDKGLDVLMQTIRHIMAARAIHNVFRMTECNLIITNDSVRLEDPSNNSLRAYFHLKNISFWAAHQENKRLVAFITISRPADSGRPTYTCHVFETDSGGEEICQSLSVAAEICFQAMLKTRMAGGAGEGYGGEDMSLTPGGQVTGGHYGS</sequence>
<dbReference type="InterPro" id="IPR047181">
    <property type="entry name" value="DP13A/B"/>
</dbReference>
<dbReference type="OMA" id="CFQISAF"/>
<dbReference type="Gene3D" id="1.20.1270.60">
    <property type="entry name" value="Arfaptin homology (AH) domain/BAR domain"/>
    <property type="match status" value="1"/>
</dbReference>
<dbReference type="InterPro" id="IPR011993">
    <property type="entry name" value="PH-like_dom_sf"/>
</dbReference>
<dbReference type="PANTHER" id="PTHR46415">
    <property type="entry name" value="ADAPTOR PROTEIN, PHOSPHOTYROSINE INTERACTION, PH DOMAIN AND LEUCINE ZIPPER-CONTAINING 2"/>
    <property type="match status" value="1"/>
</dbReference>
<accession>A0A7M7RAU7</accession>
<dbReference type="PROSITE" id="PS01179">
    <property type="entry name" value="PID"/>
    <property type="match status" value="1"/>
</dbReference>
<reference evidence="13" key="1">
    <citation type="submission" date="2015-02" db="EMBL/GenBank/DDBJ databases">
        <title>Genome sequencing for Strongylocentrotus purpuratus.</title>
        <authorList>
            <person name="Murali S."/>
            <person name="Liu Y."/>
            <person name="Vee V."/>
            <person name="English A."/>
            <person name="Wang M."/>
            <person name="Skinner E."/>
            <person name="Han Y."/>
            <person name="Muzny D.M."/>
            <person name="Worley K.C."/>
            <person name="Gibbs R.A."/>
        </authorList>
    </citation>
    <scope>NUCLEOTIDE SEQUENCE</scope>
</reference>
<name>A0A7M7RAU7_STRPU</name>
<dbReference type="OrthoDB" id="10070851at2759"/>
<dbReference type="Gene3D" id="2.30.29.30">
    <property type="entry name" value="Pleckstrin-homology domain (PH domain)/Phosphotyrosine-binding domain (PTB)"/>
    <property type="match status" value="2"/>
</dbReference>
<evidence type="ECO:0000256" key="7">
    <source>
        <dbReference type="ARBA" id="ARBA00023306"/>
    </source>
</evidence>
<proteinExistence type="predicted"/>
<dbReference type="SMART" id="SM00462">
    <property type="entry name" value="PTB"/>
    <property type="match status" value="1"/>
</dbReference>
<dbReference type="EnsemblMetazoa" id="XM_779509">
    <property type="protein sequence ID" value="XP_784602"/>
    <property type="gene ID" value="LOC579389"/>
</dbReference>
<feature type="compositionally biased region" description="Low complexity" evidence="9">
    <location>
        <begin position="397"/>
        <end position="417"/>
    </location>
</feature>